<feature type="transmembrane region" description="Helical" evidence="1">
    <location>
        <begin position="95"/>
        <end position="114"/>
    </location>
</feature>
<organism>
    <name type="scientific">Branchiostoma floridae</name>
    <name type="common">Florida lancelet</name>
    <name type="synonym">Amphioxus</name>
    <dbReference type="NCBI Taxonomy" id="7739"/>
    <lineage>
        <taxon>Eukaryota</taxon>
        <taxon>Metazoa</taxon>
        <taxon>Chordata</taxon>
        <taxon>Cephalochordata</taxon>
        <taxon>Leptocardii</taxon>
        <taxon>Amphioxiformes</taxon>
        <taxon>Branchiostomatidae</taxon>
        <taxon>Branchiostoma</taxon>
    </lineage>
</organism>
<accession>C3ZWF5</accession>
<protein>
    <submittedName>
        <fullName evidence="2">Uncharacterized protein</fullName>
    </submittedName>
</protein>
<gene>
    <name evidence="2" type="ORF">BRAFLDRAFT_102235</name>
</gene>
<keyword evidence="1" id="KW-0472">Membrane</keyword>
<evidence type="ECO:0000313" key="2">
    <source>
        <dbReference type="EMBL" id="EEN43157.1"/>
    </source>
</evidence>
<keyword evidence="1" id="KW-0812">Transmembrane</keyword>
<sequence length="137" mass="16904">MPEGLEEGQVLVMGVSADSPLVQITIEYIQERQFISFTPDDTARAAGSTAQSQDLPPRADLIFHIQRQKFKIKLLLLYYHFHYYLYYHYKYYYYSYHYYCYYYCCCCCCYYYYYYYYYFYRMTSLTVWSSKLLYNIV</sequence>
<dbReference type="InParanoid" id="C3ZWF5"/>
<evidence type="ECO:0000256" key="1">
    <source>
        <dbReference type="SAM" id="Phobius"/>
    </source>
</evidence>
<name>C3ZWF5_BRAFL</name>
<keyword evidence="1" id="KW-1133">Transmembrane helix</keyword>
<dbReference type="EMBL" id="GG666698">
    <property type="protein sequence ID" value="EEN43157.1"/>
    <property type="molecule type" value="Genomic_DNA"/>
</dbReference>
<reference evidence="2" key="1">
    <citation type="journal article" date="2008" name="Nature">
        <title>The amphioxus genome and the evolution of the chordate karyotype.</title>
        <authorList>
            <consortium name="US DOE Joint Genome Institute (JGI-PGF)"/>
            <person name="Putnam N.H."/>
            <person name="Butts T."/>
            <person name="Ferrier D.E.K."/>
            <person name="Furlong R.F."/>
            <person name="Hellsten U."/>
            <person name="Kawashima T."/>
            <person name="Robinson-Rechavi M."/>
            <person name="Shoguchi E."/>
            <person name="Terry A."/>
            <person name="Yu J.-K."/>
            <person name="Benito-Gutierrez E.L."/>
            <person name="Dubchak I."/>
            <person name="Garcia-Fernandez J."/>
            <person name="Gibson-Brown J.J."/>
            <person name="Grigoriev I.V."/>
            <person name="Horton A.C."/>
            <person name="de Jong P.J."/>
            <person name="Jurka J."/>
            <person name="Kapitonov V.V."/>
            <person name="Kohara Y."/>
            <person name="Kuroki Y."/>
            <person name="Lindquist E."/>
            <person name="Lucas S."/>
            <person name="Osoegawa K."/>
            <person name="Pennacchio L.A."/>
            <person name="Salamov A.A."/>
            <person name="Satou Y."/>
            <person name="Sauka-Spengler T."/>
            <person name="Schmutz J."/>
            <person name="Shin-I T."/>
            <person name="Toyoda A."/>
            <person name="Bronner-Fraser M."/>
            <person name="Fujiyama A."/>
            <person name="Holland L.Z."/>
            <person name="Holland P.W.H."/>
            <person name="Satoh N."/>
            <person name="Rokhsar D.S."/>
        </authorList>
    </citation>
    <scope>NUCLEOTIDE SEQUENCE [LARGE SCALE GENOMIC DNA]</scope>
    <source>
        <strain evidence="2">S238N-H82</strain>
        <tissue evidence="2">Testes</tissue>
    </source>
</reference>
<dbReference type="AlphaFoldDB" id="C3ZWF5"/>
<proteinExistence type="predicted"/>